<dbReference type="InterPro" id="IPR050397">
    <property type="entry name" value="Env_Response_Regulators"/>
</dbReference>
<dbReference type="PANTHER" id="PTHR24567">
    <property type="entry name" value="CRP FAMILY TRANSCRIPTIONAL REGULATORY PROTEIN"/>
    <property type="match status" value="1"/>
</dbReference>
<organism evidence="5 6">
    <name type="scientific">Edaphosphingomonas haloaromaticamans</name>
    <dbReference type="NCBI Taxonomy" id="653954"/>
    <lineage>
        <taxon>Bacteria</taxon>
        <taxon>Pseudomonadati</taxon>
        <taxon>Pseudomonadota</taxon>
        <taxon>Alphaproteobacteria</taxon>
        <taxon>Sphingomonadales</taxon>
        <taxon>Rhizorhabdaceae</taxon>
        <taxon>Edaphosphingomonas</taxon>
    </lineage>
</organism>
<feature type="domain" description="HTH crp-type" evidence="4">
    <location>
        <begin position="165"/>
        <end position="231"/>
    </location>
</feature>
<dbReference type="InterPro" id="IPR018490">
    <property type="entry name" value="cNMP-bd_dom_sf"/>
</dbReference>
<keyword evidence="2" id="KW-0238">DNA-binding</keyword>
<dbReference type="Gene3D" id="2.60.120.10">
    <property type="entry name" value="Jelly Rolls"/>
    <property type="match status" value="1"/>
</dbReference>
<name>A0A1S1HHD4_9SPHN</name>
<gene>
    <name evidence="5" type="ORF">BHE75_03720</name>
</gene>
<accession>A0A1S1HHD4</accession>
<dbReference type="AlphaFoldDB" id="A0A1S1HHD4"/>
<dbReference type="RefSeq" id="WP_139181770.1">
    <property type="nucleotide sequence ID" value="NZ_MIPT01000001.1"/>
</dbReference>
<evidence type="ECO:0000256" key="1">
    <source>
        <dbReference type="ARBA" id="ARBA00023015"/>
    </source>
</evidence>
<evidence type="ECO:0000256" key="3">
    <source>
        <dbReference type="ARBA" id="ARBA00023163"/>
    </source>
</evidence>
<dbReference type="InterPro" id="IPR012318">
    <property type="entry name" value="HTH_CRP"/>
</dbReference>
<dbReference type="PANTHER" id="PTHR24567:SF74">
    <property type="entry name" value="HTH-TYPE TRANSCRIPTIONAL REGULATOR ARCR"/>
    <property type="match status" value="1"/>
</dbReference>
<reference evidence="5 6" key="1">
    <citation type="submission" date="2016-09" db="EMBL/GenBank/DDBJ databases">
        <title>Metabolic pathway, cell adaptation mechanisms and a novel monoxygenase revealed through proteogenomic-transcription analysis of a Sphingomonas haloaromaticamans strain degrading the fungicide ortho-phenylphenol.</title>
        <authorList>
            <person name="Perruchon C."/>
            <person name="Papadopoulou E.S."/>
            <person name="Rousidou C."/>
            <person name="Vasileiadis S."/>
            <person name="Tanou G."/>
            <person name="Amoutzias G."/>
            <person name="Molassiotis A."/>
            <person name="Karpouzas D.G."/>
        </authorList>
    </citation>
    <scope>NUCLEOTIDE SEQUENCE [LARGE SCALE GENOMIC DNA]</scope>
    <source>
        <strain evidence="5 6">P3</strain>
    </source>
</reference>
<dbReference type="SUPFAM" id="SSF51206">
    <property type="entry name" value="cAMP-binding domain-like"/>
    <property type="match status" value="1"/>
</dbReference>
<dbReference type="InterPro" id="IPR000595">
    <property type="entry name" value="cNMP-bd_dom"/>
</dbReference>
<dbReference type="OrthoDB" id="7506088at2"/>
<dbReference type="InterPro" id="IPR036388">
    <property type="entry name" value="WH-like_DNA-bd_sf"/>
</dbReference>
<dbReference type="GO" id="GO:0005829">
    <property type="term" value="C:cytosol"/>
    <property type="evidence" value="ECO:0007669"/>
    <property type="project" value="TreeGrafter"/>
</dbReference>
<evidence type="ECO:0000256" key="2">
    <source>
        <dbReference type="ARBA" id="ARBA00023125"/>
    </source>
</evidence>
<dbReference type="SUPFAM" id="SSF46785">
    <property type="entry name" value="Winged helix' DNA-binding domain"/>
    <property type="match status" value="1"/>
</dbReference>
<dbReference type="InterPro" id="IPR036390">
    <property type="entry name" value="WH_DNA-bd_sf"/>
</dbReference>
<dbReference type="Proteomes" id="UP000179467">
    <property type="component" value="Unassembled WGS sequence"/>
</dbReference>
<dbReference type="PROSITE" id="PS51063">
    <property type="entry name" value="HTH_CRP_2"/>
    <property type="match status" value="1"/>
</dbReference>
<sequence>MTLSTVSCMRTVSQAERVTMVSEREPITNRLLLSLPPATLARLTPEMELIRTESGAVIDHVNGLIQHLYFVNRGIISMVKVMRDGRSVEVGAIGLEGITDSNALFGVDVAITETMVQVPGSALKISRTFLSRELERDRDLRRMMERYWRFAFGQLAQTAACNRLHTLEERCCRWLLTSHDSALADSFPLTHEFLATMLGTTRSSVSLTAKVLHRAGYIDYVRGIITIVDRAGLEETSCECYAETTAEMNRLFGPETQPSG</sequence>
<dbReference type="GO" id="GO:0003700">
    <property type="term" value="F:DNA-binding transcription factor activity"/>
    <property type="evidence" value="ECO:0007669"/>
    <property type="project" value="TreeGrafter"/>
</dbReference>
<keyword evidence="6" id="KW-1185">Reference proteome</keyword>
<keyword evidence="3" id="KW-0804">Transcription</keyword>
<comment type="caution">
    <text evidence="5">The sequence shown here is derived from an EMBL/GenBank/DDBJ whole genome shotgun (WGS) entry which is preliminary data.</text>
</comment>
<dbReference type="InterPro" id="IPR014710">
    <property type="entry name" value="RmlC-like_jellyroll"/>
</dbReference>
<evidence type="ECO:0000259" key="4">
    <source>
        <dbReference type="PROSITE" id="PS51063"/>
    </source>
</evidence>
<dbReference type="Gene3D" id="1.10.10.10">
    <property type="entry name" value="Winged helix-like DNA-binding domain superfamily/Winged helix DNA-binding domain"/>
    <property type="match status" value="1"/>
</dbReference>
<protein>
    <recommendedName>
        <fullName evidence="4">HTH crp-type domain-containing protein</fullName>
    </recommendedName>
</protein>
<dbReference type="GO" id="GO:0003677">
    <property type="term" value="F:DNA binding"/>
    <property type="evidence" value="ECO:0007669"/>
    <property type="project" value="UniProtKB-KW"/>
</dbReference>
<dbReference type="CDD" id="cd00038">
    <property type="entry name" value="CAP_ED"/>
    <property type="match status" value="1"/>
</dbReference>
<proteinExistence type="predicted"/>
<dbReference type="Pfam" id="PF13545">
    <property type="entry name" value="HTH_Crp_2"/>
    <property type="match status" value="1"/>
</dbReference>
<keyword evidence="1" id="KW-0805">Transcription regulation</keyword>
<evidence type="ECO:0000313" key="6">
    <source>
        <dbReference type="Proteomes" id="UP000179467"/>
    </source>
</evidence>
<evidence type="ECO:0000313" key="5">
    <source>
        <dbReference type="EMBL" id="OHT21709.1"/>
    </source>
</evidence>
<dbReference type="EMBL" id="MIPT01000001">
    <property type="protein sequence ID" value="OHT21709.1"/>
    <property type="molecule type" value="Genomic_DNA"/>
</dbReference>